<name>A0A0G3I402_LIBAF</name>
<dbReference type="Proteomes" id="UP000035503">
    <property type="component" value="Chromosome"/>
</dbReference>
<organism evidence="3 4">
    <name type="scientific">Candidatus Liberibacter africanus PTSAPSY</name>
    <dbReference type="NCBI Taxonomy" id="1277257"/>
    <lineage>
        <taxon>Bacteria</taxon>
        <taxon>Pseudomonadati</taxon>
        <taxon>Pseudomonadota</taxon>
        <taxon>Alphaproteobacteria</taxon>
        <taxon>Hyphomicrobiales</taxon>
        <taxon>Rhizobiaceae</taxon>
        <taxon>Liberibacter</taxon>
    </lineage>
</organism>
<dbReference type="Gene3D" id="2.40.30.170">
    <property type="match status" value="1"/>
</dbReference>
<proteinExistence type="predicted"/>
<dbReference type="PANTHER" id="PTHR30386:SF28">
    <property type="entry name" value="EXPORTED PROTEIN"/>
    <property type="match status" value="1"/>
</dbReference>
<accession>A0A0G3I402</accession>
<keyword evidence="1" id="KW-0812">Transmembrane</keyword>
<sequence>MHNFIWKNFKKNQFTLLEKTTLLFSIGIIGLITWSIIMPIEIHVSASGEILNDDDVVEVKSPFSGIIKKFSAKDGSHILQGAPILTFEDTETTDLIDLKKSFIDDLRCRIETTKTALSFLHNKYDNIEKSFATQDNKLLDFLEDYPSTCSQFFNYRISSIYRSLKLKLTRIKNIYLNYLDLKNKAPLLHALLSSHHKDLTMMQELLKHNVISKNDFNQQERIVYKSQLEFQDNTNEQKNILRHINELHDEANVEFANYLTEISRDLEQNQRTFTDEMSKLTILEKKISQQTIVSPITGTVVYNQSFSSSNYAQQSQLLMKIVPHSKLTYIRAKVTPQQMQHVKHGHTAIIRFPHYDDIQEKQFKAIIEKINPIISQKNSDLQIQNYYEVILKIIDPTYFNSKIELRNGFPAEVLFTAERTTLAQEIIRPITNNLPKIFER</sequence>
<feature type="domain" description="AprE-like beta-barrel" evidence="2">
    <location>
        <begin position="330"/>
        <end position="416"/>
    </location>
</feature>
<dbReference type="KEGG" id="lau:G293_01540"/>
<dbReference type="PANTHER" id="PTHR30386">
    <property type="entry name" value="MEMBRANE FUSION SUBUNIT OF EMRAB-TOLC MULTIDRUG EFFLUX PUMP"/>
    <property type="match status" value="1"/>
</dbReference>
<keyword evidence="1" id="KW-1133">Transmembrane helix</keyword>
<reference evidence="3 4" key="1">
    <citation type="journal article" date="2015" name="Genome Announc.">
        <title>Complete Genome Sequence of 'Candidatus Liberibacter africanus,' a Bacterium Associated with Citrus Huanglongbing.</title>
        <authorList>
            <person name="Lin H."/>
            <person name="Pietersen G."/>
            <person name="Han C."/>
            <person name="Read D.A."/>
            <person name="Lou B."/>
            <person name="Gupta G."/>
            <person name="Civerolo E.L."/>
        </authorList>
    </citation>
    <scope>NUCLEOTIDE SEQUENCE [LARGE SCALE GENOMIC DNA]</scope>
    <source>
        <strain evidence="3 4">PTSAPSY</strain>
    </source>
</reference>
<keyword evidence="1" id="KW-0472">Membrane</keyword>
<evidence type="ECO:0000313" key="4">
    <source>
        <dbReference type="Proteomes" id="UP000035503"/>
    </source>
</evidence>
<evidence type="ECO:0000259" key="2">
    <source>
        <dbReference type="Pfam" id="PF26002"/>
    </source>
</evidence>
<dbReference type="InterPro" id="IPR050739">
    <property type="entry name" value="MFP"/>
</dbReference>
<dbReference type="InterPro" id="IPR058982">
    <property type="entry name" value="Beta-barrel_AprE"/>
</dbReference>
<evidence type="ECO:0000313" key="3">
    <source>
        <dbReference type="EMBL" id="AKK19940.1"/>
    </source>
</evidence>
<keyword evidence="4" id="KW-1185">Reference proteome</keyword>
<feature type="transmembrane region" description="Helical" evidence="1">
    <location>
        <begin position="21"/>
        <end position="40"/>
    </location>
</feature>
<protein>
    <submittedName>
        <fullName evidence="3">Type I secretion membrane fusion protein, HlyD</fullName>
    </submittedName>
</protein>
<dbReference type="AlphaFoldDB" id="A0A0G3I402"/>
<gene>
    <name evidence="3" type="ORF">G293_01540</name>
</gene>
<dbReference type="PATRIC" id="fig|1277257.4.peg.335"/>
<dbReference type="STRING" id="1277257.G293_01540"/>
<dbReference type="EMBL" id="CP004021">
    <property type="protein sequence ID" value="AKK19940.1"/>
    <property type="molecule type" value="Genomic_DNA"/>
</dbReference>
<dbReference type="PRINTS" id="PR01490">
    <property type="entry name" value="RTXTOXIND"/>
</dbReference>
<dbReference type="OrthoDB" id="8273471at2"/>
<evidence type="ECO:0000256" key="1">
    <source>
        <dbReference type="SAM" id="Phobius"/>
    </source>
</evidence>
<dbReference type="Pfam" id="PF26002">
    <property type="entry name" value="Beta-barrel_AprE"/>
    <property type="match status" value="1"/>
</dbReference>